<gene>
    <name evidence="13" type="ORF">EHV08_03260</name>
</gene>
<proteinExistence type="inferred from homology"/>
<dbReference type="Gene3D" id="3.40.1280.10">
    <property type="match status" value="1"/>
</dbReference>
<comment type="function">
    <text evidence="8 10">Specifically methylates the N3 position of the uracil ring of uridine 1498 (m3U1498) in 16S rRNA. Acts on the fully assembled 30S ribosomal subunit.</text>
</comment>
<evidence type="ECO:0000256" key="7">
    <source>
        <dbReference type="ARBA" id="ARBA00022691"/>
    </source>
</evidence>
<evidence type="ECO:0000256" key="10">
    <source>
        <dbReference type="PIRNR" id="PIRNR015601"/>
    </source>
</evidence>
<evidence type="ECO:0000256" key="9">
    <source>
        <dbReference type="ARBA" id="ARBA00047944"/>
    </source>
</evidence>
<dbReference type="SUPFAM" id="SSF75217">
    <property type="entry name" value="alpha/beta knot"/>
    <property type="match status" value="1"/>
</dbReference>
<comment type="catalytic activity">
    <reaction evidence="9 10">
        <text>uridine(1498) in 16S rRNA + S-adenosyl-L-methionine = N(3)-methyluridine(1498) in 16S rRNA + S-adenosyl-L-homocysteine + H(+)</text>
        <dbReference type="Rhea" id="RHEA:42920"/>
        <dbReference type="Rhea" id="RHEA-COMP:10283"/>
        <dbReference type="Rhea" id="RHEA-COMP:10284"/>
        <dbReference type="ChEBI" id="CHEBI:15378"/>
        <dbReference type="ChEBI" id="CHEBI:57856"/>
        <dbReference type="ChEBI" id="CHEBI:59789"/>
        <dbReference type="ChEBI" id="CHEBI:65315"/>
        <dbReference type="ChEBI" id="CHEBI:74502"/>
        <dbReference type="EC" id="2.1.1.193"/>
    </reaction>
</comment>
<keyword evidence="4 10" id="KW-0698">rRNA processing</keyword>
<dbReference type="PIRSF" id="PIRSF015601">
    <property type="entry name" value="MTase_slr0722"/>
    <property type="match status" value="1"/>
</dbReference>
<evidence type="ECO:0000256" key="2">
    <source>
        <dbReference type="ARBA" id="ARBA00005528"/>
    </source>
</evidence>
<dbReference type="Gene3D" id="2.40.240.20">
    <property type="entry name" value="Hypothetical PUA domain-like, domain 1"/>
    <property type="match status" value="1"/>
</dbReference>
<dbReference type="GO" id="GO:0005737">
    <property type="term" value="C:cytoplasm"/>
    <property type="evidence" value="ECO:0007669"/>
    <property type="project" value="UniProtKB-SubCell"/>
</dbReference>
<name>A0A3S0PTU3_9BACT</name>
<evidence type="ECO:0000313" key="14">
    <source>
        <dbReference type="Proteomes" id="UP000278983"/>
    </source>
</evidence>
<reference evidence="13 14" key="1">
    <citation type="submission" date="2018-12" db="EMBL/GenBank/DDBJ databases">
        <title>Genome sequencing of Prevotella sp. KCOM 3155 (= JS262).</title>
        <authorList>
            <person name="Kook J.-K."/>
            <person name="Park S.-N."/>
            <person name="Lim Y.K."/>
        </authorList>
    </citation>
    <scope>NUCLEOTIDE SEQUENCE [LARGE SCALE GENOMIC DNA]</scope>
    <source>
        <strain evidence="13 14">KCOM 3155</strain>
    </source>
</reference>
<protein>
    <recommendedName>
        <fullName evidence="10">Ribosomal RNA small subunit methyltransferase E</fullName>
        <ecNumber evidence="10">2.1.1.193</ecNumber>
    </recommendedName>
</protein>
<evidence type="ECO:0000256" key="3">
    <source>
        <dbReference type="ARBA" id="ARBA00022490"/>
    </source>
</evidence>
<keyword evidence="3 10" id="KW-0963">Cytoplasm</keyword>
<dbReference type="InterPro" id="IPR029026">
    <property type="entry name" value="tRNA_m1G_MTases_N"/>
</dbReference>
<evidence type="ECO:0000259" key="11">
    <source>
        <dbReference type="Pfam" id="PF04452"/>
    </source>
</evidence>
<dbReference type="InterPro" id="IPR046886">
    <property type="entry name" value="RsmE_MTase_dom"/>
</dbReference>
<evidence type="ECO:0000256" key="4">
    <source>
        <dbReference type="ARBA" id="ARBA00022552"/>
    </source>
</evidence>
<accession>A0A3S0PTU3</accession>
<dbReference type="InterPro" id="IPR029028">
    <property type="entry name" value="Alpha/beta_knot_MTases"/>
</dbReference>
<dbReference type="InterPro" id="IPR046887">
    <property type="entry name" value="RsmE_PUA-like"/>
</dbReference>
<evidence type="ECO:0000256" key="6">
    <source>
        <dbReference type="ARBA" id="ARBA00022679"/>
    </source>
</evidence>
<keyword evidence="6 10" id="KW-0808">Transferase</keyword>
<dbReference type="NCBIfam" id="TIGR00046">
    <property type="entry name" value="RsmE family RNA methyltransferase"/>
    <property type="match status" value="1"/>
</dbReference>
<dbReference type="CDD" id="cd18084">
    <property type="entry name" value="RsmE-like"/>
    <property type="match status" value="1"/>
</dbReference>
<comment type="caution">
    <text evidence="13">The sequence shown here is derived from an EMBL/GenBank/DDBJ whole genome shotgun (WGS) entry which is preliminary data.</text>
</comment>
<evidence type="ECO:0000256" key="1">
    <source>
        <dbReference type="ARBA" id="ARBA00004496"/>
    </source>
</evidence>
<dbReference type="SUPFAM" id="SSF88697">
    <property type="entry name" value="PUA domain-like"/>
    <property type="match status" value="1"/>
</dbReference>
<dbReference type="InterPro" id="IPR006700">
    <property type="entry name" value="RsmE"/>
</dbReference>
<evidence type="ECO:0000256" key="8">
    <source>
        <dbReference type="ARBA" id="ARBA00025699"/>
    </source>
</evidence>
<comment type="similarity">
    <text evidence="2 10">Belongs to the RNA methyltransferase RsmE family.</text>
</comment>
<keyword evidence="5 10" id="KW-0489">Methyltransferase</keyword>
<evidence type="ECO:0000313" key="13">
    <source>
        <dbReference type="EMBL" id="RUL58883.1"/>
    </source>
</evidence>
<dbReference type="GO" id="GO:0070042">
    <property type="term" value="F:rRNA (uridine-N3-)-methyltransferase activity"/>
    <property type="evidence" value="ECO:0007669"/>
    <property type="project" value="TreeGrafter"/>
</dbReference>
<dbReference type="PANTHER" id="PTHR30027:SF3">
    <property type="entry name" value="16S RRNA (URACIL(1498)-N(3))-METHYLTRANSFERASE"/>
    <property type="match status" value="1"/>
</dbReference>
<feature type="domain" description="Ribosomal RNA small subunit methyltransferase E PUA-like" evidence="12">
    <location>
        <begin position="18"/>
        <end position="60"/>
    </location>
</feature>
<comment type="subcellular location">
    <subcellularLocation>
        <location evidence="1 10">Cytoplasm</location>
    </subcellularLocation>
</comment>
<dbReference type="Proteomes" id="UP000278983">
    <property type="component" value="Unassembled WGS sequence"/>
</dbReference>
<dbReference type="Pfam" id="PF20260">
    <property type="entry name" value="PUA_4"/>
    <property type="match status" value="1"/>
</dbReference>
<dbReference type="PANTHER" id="PTHR30027">
    <property type="entry name" value="RIBOSOMAL RNA SMALL SUBUNIT METHYLTRANSFERASE E"/>
    <property type="match status" value="1"/>
</dbReference>
<dbReference type="Pfam" id="PF04452">
    <property type="entry name" value="Methyltrans_RNA"/>
    <property type="match status" value="1"/>
</dbReference>
<sequence length="243" mass="27545">MKEARFFFVPDAGTTNELPDEEAMHALRVLRLKSGDEMFLMDGNGCFYRAVVTLAATKRCLYEVVECIPQNPVWNGHVCIAVAPTKMMDRVEWFVEKATEIGIDEFGFLNCQFSERRMLRTVRLEKIVVSAVKQSRKAWKPIVNQMMSFKSFVTQPLKGKKYIAHCYEEIVSKDLFNELQQPVGNDDADVTVMIGPEGDFSIDEVKLAMEHGFVPVSLGPCRLRTETAALSAAMMVHLSRRII</sequence>
<evidence type="ECO:0000259" key="12">
    <source>
        <dbReference type="Pfam" id="PF20260"/>
    </source>
</evidence>
<dbReference type="EMBL" id="RYYU01000001">
    <property type="protein sequence ID" value="RUL58883.1"/>
    <property type="molecule type" value="Genomic_DNA"/>
</dbReference>
<keyword evidence="7 10" id="KW-0949">S-adenosyl-L-methionine</keyword>
<organism evidence="13 14">
    <name type="scientific">Prevotella koreensis</name>
    <dbReference type="NCBI Taxonomy" id="2490854"/>
    <lineage>
        <taxon>Bacteria</taxon>
        <taxon>Pseudomonadati</taxon>
        <taxon>Bacteroidota</taxon>
        <taxon>Bacteroidia</taxon>
        <taxon>Bacteroidales</taxon>
        <taxon>Prevotellaceae</taxon>
        <taxon>Prevotella</taxon>
    </lineage>
</organism>
<dbReference type="AlphaFoldDB" id="A0A3S0PTU3"/>
<evidence type="ECO:0000256" key="5">
    <source>
        <dbReference type="ARBA" id="ARBA00022603"/>
    </source>
</evidence>
<dbReference type="InterPro" id="IPR015947">
    <property type="entry name" value="PUA-like_sf"/>
</dbReference>
<dbReference type="RefSeq" id="WP_126677943.1">
    <property type="nucleotide sequence ID" value="NZ_RYYU01000001.1"/>
</dbReference>
<dbReference type="GO" id="GO:0070475">
    <property type="term" value="P:rRNA base methylation"/>
    <property type="evidence" value="ECO:0007669"/>
    <property type="project" value="TreeGrafter"/>
</dbReference>
<keyword evidence="14" id="KW-1185">Reference proteome</keyword>
<dbReference type="EC" id="2.1.1.193" evidence="10"/>
<dbReference type="NCBIfam" id="NF008702">
    <property type="entry name" value="PRK11713.6-1"/>
    <property type="match status" value="1"/>
</dbReference>
<feature type="domain" description="Ribosomal RNA small subunit methyltransferase E methyltransferase" evidence="11">
    <location>
        <begin position="77"/>
        <end position="235"/>
    </location>
</feature>
<dbReference type="OrthoDB" id="9815641at2"/>